<name>A0ABP7GPZ4_9MICO</name>
<protein>
    <submittedName>
        <fullName evidence="1">Uncharacterized protein</fullName>
    </submittedName>
</protein>
<organism evidence="1 2">
    <name type="scientific">Microbacterium kribbense</name>
    <dbReference type="NCBI Taxonomy" id="433645"/>
    <lineage>
        <taxon>Bacteria</taxon>
        <taxon>Bacillati</taxon>
        <taxon>Actinomycetota</taxon>
        <taxon>Actinomycetes</taxon>
        <taxon>Micrococcales</taxon>
        <taxon>Microbacteriaceae</taxon>
        <taxon>Microbacterium</taxon>
    </lineage>
</organism>
<proteinExistence type="predicted"/>
<evidence type="ECO:0000313" key="2">
    <source>
        <dbReference type="Proteomes" id="UP001500540"/>
    </source>
</evidence>
<comment type="caution">
    <text evidence="1">The sequence shown here is derived from an EMBL/GenBank/DDBJ whole genome shotgun (WGS) entry which is preliminary data.</text>
</comment>
<reference evidence="2" key="1">
    <citation type="journal article" date="2019" name="Int. J. Syst. Evol. Microbiol.">
        <title>The Global Catalogue of Microorganisms (GCM) 10K type strain sequencing project: providing services to taxonomists for standard genome sequencing and annotation.</title>
        <authorList>
            <consortium name="The Broad Institute Genomics Platform"/>
            <consortium name="The Broad Institute Genome Sequencing Center for Infectious Disease"/>
            <person name="Wu L."/>
            <person name="Ma J."/>
        </authorList>
    </citation>
    <scope>NUCLEOTIDE SEQUENCE [LARGE SCALE GENOMIC DNA]</scope>
    <source>
        <strain evidence="2">JCM 16950</strain>
    </source>
</reference>
<accession>A0ABP7GPZ4</accession>
<evidence type="ECO:0000313" key="1">
    <source>
        <dbReference type="EMBL" id="GAA3772849.1"/>
    </source>
</evidence>
<gene>
    <name evidence="1" type="ORF">GCM10022240_26060</name>
</gene>
<keyword evidence="2" id="KW-1185">Reference proteome</keyword>
<sequence>MFELTGDIDRLEVHAPILTTGPGARGFNLYDGSLREAAFDSVKTAGDGSIGIQVSKPLETLTVHQDVEATGGAGMSLVKGVQVSLKAIAFSVKPGGTIEEVTIGGSLRTHGDGVVTVEVDKGATVKKLTVRGTIEALGAGSSRTAIEGKAPTV</sequence>
<dbReference type="EMBL" id="BAABAF010000009">
    <property type="protein sequence ID" value="GAA3772849.1"/>
    <property type="molecule type" value="Genomic_DNA"/>
</dbReference>
<dbReference type="Proteomes" id="UP001500540">
    <property type="component" value="Unassembled WGS sequence"/>
</dbReference>